<name>A0ABD6XXA7_ENTAG</name>
<gene>
    <name evidence="1" type="ORF">C7430_10214</name>
</gene>
<protein>
    <submittedName>
        <fullName evidence="1">Uncharacterized protein</fullName>
    </submittedName>
</protein>
<organism evidence="1 2">
    <name type="scientific">Enterobacter agglomerans</name>
    <name type="common">Erwinia herbicola</name>
    <name type="synonym">Pantoea agglomerans</name>
    <dbReference type="NCBI Taxonomy" id="549"/>
    <lineage>
        <taxon>Bacteria</taxon>
        <taxon>Pseudomonadati</taxon>
        <taxon>Pseudomonadota</taxon>
        <taxon>Gammaproteobacteria</taxon>
        <taxon>Enterobacterales</taxon>
        <taxon>Erwiniaceae</taxon>
        <taxon>Pantoea</taxon>
        <taxon>Pantoea agglomerans group</taxon>
    </lineage>
</organism>
<proteinExistence type="predicted"/>
<dbReference type="Proteomes" id="UP000245996">
    <property type="component" value="Unassembled WGS sequence"/>
</dbReference>
<dbReference type="EMBL" id="QGHE01000002">
    <property type="protein sequence ID" value="PWJ81691.1"/>
    <property type="molecule type" value="Genomic_DNA"/>
</dbReference>
<dbReference type="AlphaFoldDB" id="A0ABD6XXA7"/>
<reference evidence="1 2" key="1">
    <citation type="submission" date="2018-05" db="EMBL/GenBank/DDBJ databases">
        <title>Genomic Encyclopedia of Type Strains, Phase IV (KMG-V): Genome sequencing to study the core and pangenomes of soil and plant-associated prokaryotes.</title>
        <authorList>
            <person name="Whitman W."/>
        </authorList>
    </citation>
    <scope>NUCLEOTIDE SEQUENCE [LARGE SCALE GENOMIC DNA]</scope>
    <source>
        <strain evidence="1 2">PNG 92-11</strain>
    </source>
</reference>
<evidence type="ECO:0000313" key="2">
    <source>
        <dbReference type="Proteomes" id="UP000245996"/>
    </source>
</evidence>
<dbReference type="PROSITE" id="PS51257">
    <property type="entry name" value="PROKAR_LIPOPROTEIN"/>
    <property type="match status" value="1"/>
</dbReference>
<evidence type="ECO:0000313" key="1">
    <source>
        <dbReference type="EMBL" id="PWJ81691.1"/>
    </source>
</evidence>
<accession>A0ABD6XXA7</accession>
<comment type="caution">
    <text evidence="1">The sequence shown here is derived from an EMBL/GenBank/DDBJ whole genome shotgun (WGS) entry which is preliminary data.</text>
</comment>
<sequence>MVLECQKRIVMTGCSIVSAFGCDPGKVGYWYMKERSGLTSLSSEISERTGITVAAQVTSLTKDPVAGHDPERFLPADFMHLKSRASAITLALSDVFGSGNVNASILFRRWEATP</sequence>